<feature type="region of interest" description="Disordered" evidence="1">
    <location>
        <begin position="186"/>
        <end position="213"/>
    </location>
</feature>
<dbReference type="Proteomes" id="UP001189429">
    <property type="component" value="Unassembled WGS sequence"/>
</dbReference>
<protein>
    <submittedName>
        <fullName evidence="2">Uncharacterized protein</fullName>
    </submittedName>
</protein>
<accession>A0ABN9UVP6</accession>
<dbReference type="EMBL" id="CAUYUJ010016341">
    <property type="protein sequence ID" value="CAK0864197.1"/>
    <property type="molecule type" value="Genomic_DNA"/>
</dbReference>
<evidence type="ECO:0000313" key="3">
    <source>
        <dbReference type="Proteomes" id="UP001189429"/>
    </source>
</evidence>
<proteinExistence type="predicted"/>
<evidence type="ECO:0000256" key="1">
    <source>
        <dbReference type="SAM" id="MobiDB-lite"/>
    </source>
</evidence>
<reference evidence="2" key="1">
    <citation type="submission" date="2023-10" db="EMBL/GenBank/DDBJ databases">
        <authorList>
            <person name="Chen Y."/>
            <person name="Shah S."/>
            <person name="Dougan E. K."/>
            <person name="Thang M."/>
            <person name="Chan C."/>
        </authorList>
    </citation>
    <scope>NUCLEOTIDE SEQUENCE [LARGE SCALE GENOMIC DNA]</scope>
</reference>
<name>A0ABN9UVP6_9DINO</name>
<evidence type="ECO:0000313" key="2">
    <source>
        <dbReference type="EMBL" id="CAK0864197.1"/>
    </source>
</evidence>
<gene>
    <name evidence="2" type="ORF">PCOR1329_LOCUS52147</name>
</gene>
<keyword evidence="3" id="KW-1185">Reference proteome</keyword>
<organism evidence="2 3">
    <name type="scientific">Prorocentrum cordatum</name>
    <dbReference type="NCBI Taxonomy" id="2364126"/>
    <lineage>
        <taxon>Eukaryota</taxon>
        <taxon>Sar</taxon>
        <taxon>Alveolata</taxon>
        <taxon>Dinophyceae</taxon>
        <taxon>Prorocentrales</taxon>
        <taxon>Prorocentraceae</taxon>
        <taxon>Prorocentrum</taxon>
    </lineage>
</organism>
<sequence length="251" mass="26691">PAGGPPSPRPARASAAGMAAEVWEVVGGFDKGGILVREGGDSTSKQCEERLAFGALVKKVELRDVKLHYQLLLGDGPIEAGSTEAWRRVGPLGRTSERGVSAQHARAAHACRAALPRCLCVPCLVLLASSCGGGAVERGRRGTEPSEGFCKEPSEGFCKEPSEGFCKEPSEGFCKEPSEGFCKEPSEGFCKEPSEGFCKEPSEGFCKEPSEGFCKEPSEGFCKEATKRASVRSPVRASERRPLRGLLKVGQ</sequence>
<comment type="caution">
    <text evidence="2">The sequence shown here is derived from an EMBL/GenBank/DDBJ whole genome shotgun (WGS) entry which is preliminary data.</text>
</comment>
<feature type="non-terminal residue" evidence="2">
    <location>
        <position position="1"/>
    </location>
</feature>